<dbReference type="AlphaFoldDB" id="A0A6G8IBV7"/>
<name>A0A6G8IBV7_9BURK</name>
<dbReference type="SUPFAM" id="SSF56436">
    <property type="entry name" value="C-type lectin-like"/>
    <property type="match status" value="1"/>
</dbReference>
<dbReference type="Proteomes" id="UP000503162">
    <property type="component" value="Chromosome"/>
</dbReference>
<feature type="chain" id="PRO_5026319512" evidence="1">
    <location>
        <begin position="21"/>
        <end position="247"/>
    </location>
</feature>
<dbReference type="PANTHER" id="PTHR23150:SF19">
    <property type="entry name" value="FORMYLGLYCINE-GENERATING ENZYME"/>
    <property type="match status" value="1"/>
</dbReference>
<dbReference type="InterPro" id="IPR005532">
    <property type="entry name" value="SUMF_dom"/>
</dbReference>
<dbReference type="Gene3D" id="3.90.1580.10">
    <property type="entry name" value="paralog of FGE (formylglycine-generating enzyme)"/>
    <property type="match status" value="1"/>
</dbReference>
<evidence type="ECO:0000313" key="3">
    <source>
        <dbReference type="EMBL" id="QIM50657.1"/>
    </source>
</evidence>
<protein>
    <submittedName>
        <fullName evidence="3">Formylglycine-generating enzyme family protein</fullName>
    </submittedName>
</protein>
<evidence type="ECO:0000256" key="1">
    <source>
        <dbReference type="SAM" id="SignalP"/>
    </source>
</evidence>
<dbReference type="KEGG" id="hcz:G9Q37_00180"/>
<feature type="domain" description="Sulfatase-modifying factor enzyme-like" evidence="2">
    <location>
        <begin position="30"/>
        <end position="243"/>
    </location>
</feature>
<dbReference type="PANTHER" id="PTHR23150">
    <property type="entry name" value="SULFATASE MODIFYING FACTOR 1, 2"/>
    <property type="match status" value="1"/>
</dbReference>
<accession>A0A6G8IBV7</accession>
<dbReference type="Pfam" id="PF03781">
    <property type="entry name" value="FGE-sulfatase"/>
    <property type="match status" value="1"/>
</dbReference>
<proteinExistence type="predicted"/>
<evidence type="ECO:0000259" key="2">
    <source>
        <dbReference type="Pfam" id="PF03781"/>
    </source>
</evidence>
<feature type="signal peptide" evidence="1">
    <location>
        <begin position="1"/>
        <end position="20"/>
    </location>
</feature>
<keyword evidence="4" id="KW-1185">Reference proteome</keyword>
<dbReference type="EMBL" id="CP049989">
    <property type="protein sequence ID" value="QIM50657.1"/>
    <property type="molecule type" value="Genomic_DNA"/>
</dbReference>
<gene>
    <name evidence="3" type="ORF">G9Q37_00180</name>
</gene>
<sequence length="247" mass="26605">MNRFFRLLGPALLLAAQAQAQTPTAPMQPVGRFEIDRTEVTVGQFRAFAEATGTVTAAERAGGGSTYEGGWQQRAGWTWRAPFGTPAQPNEPAVHVTHAEAAAYCRWAGKRLPTDAEWGEAAYTERRASPPPGFSTGRTYPYPTGERPLGANCLGDCGPTASVGNAITSRGRGHAPVATSALGVNGLYDMGGNVWEWVDSGRGPEQRTRGGSWWYGAEQMRDSLVQTKPADTAVVYIGFRCARDLRR</sequence>
<evidence type="ECO:0000313" key="4">
    <source>
        <dbReference type="Proteomes" id="UP000503162"/>
    </source>
</evidence>
<dbReference type="InterPro" id="IPR042095">
    <property type="entry name" value="SUMF_sf"/>
</dbReference>
<dbReference type="RefSeq" id="WP_166222829.1">
    <property type="nucleotide sequence ID" value="NZ_CP049989.1"/>
</dbReference>
<dbReference type="InterPro" id="IPR051043">
    <property type="entry name" value="Sulfatase_Mod_Factor_Kinase"/>
</dbReference>
<organism evidence="3 4">
    <name type="scientific">Hydrogenophaga crocea</name>
    <dbReference type="NCBI Taxonomy" id="2716225"/>
    <lineage>
        <taxon>Bacteria</taxon>
        <taxon>Pseudomonadati</taxon>
        <taxon>Pseudomonadota</taxon>
        <taxon>Betaproteobacteria</taxon>
        <taxon>Burkholderiales</taxon>
        <taxon>Comamonadaceae</taxon>
        <taxon>Hydrogenophaga</taxon>
    </lineage>
</organism>
<dbReference type="InterPro" id="IPR016187">
    <property type="entry name" value="CTDL_fold"/>
</dbReference>
<keyword evidence="1" id="KW-0732">Signal</keyword>
<reference evidence="3 4" key="1">
    <citation type="submission" date="2020-03" db="EMBL/GenBank/DDBJ databases">
        <title>Hydrogenophaga sp. nov. isolated from cyanobacterial mat.</title>
        <authorList>
            <person name="Thorat V."/>
            <person name="Kirdat K."/>
            <person name="Tiwarekar B."/>
            <person name="Costa E.D."/>
            <person name="Yadav A."/>
        </authorList>
    </citation>
    <scope>NUCLEOTIDE SEQUENCE [LARGE SCALE GENOMIC DNA]</scope>
    <source>
        <strain evidence="3 4">BA0156</strain>
    </source>
</reference>
<dbReference type="GO" id="GO:0120147">
    <property type="term" value="F:formylglycine-generating oxidase activity"/>
    <property type="evidence" value="ECO:0007669"/>
    <property type="project" value="TreeGrafter"/>
</dbReference>